<dbReference type="RefSeq" id="WP_248207734.1">
    <property type="nucleotide sequence ID" value="NZ_JALNMH010000006.1"/>
</dbReference>
<dbReference type="EMBL" id="JALNMH010000006">
    <property type="protein sequence ID" value="MCK7593683.1"/>
    <property type="molecule type" value="Genomic_DNA"/>
</dbReference>
<gene>
    <name evidence="1" type="ORF">M0G41_08380</name>
</gene>
<keyword evidence="2" id="KW-1185">Reference proteome</keyword>
<sequence length="187" mass="19562">MVVVRQPLADIELLRAPLADAALTAGVLAGRKVDLNPAAQAEAAAGLLGAPAFEVPRKPRLGDIVTEALVDPAPDLEGALPVRRVQRRPVSFAMGQEHGVAALGGEVHPCVGERPVPPDPLSIPVAIRDECLGRLVRVVGGPLQPGLHGAVIALFQRQQRLAAPAQARLGAQDALLLEQLLLQRGHP</sequence>
<organism evidence="1 2">
    <name type="scientific">Pseudomarimonas salicorniae</name>
    <dbReference type="NCBI Taxonomy" id="2933270"/>
    <lineage>
        <taxon>Bacteria</taxon>
        <taxon>Pseudomonadati</taxon>
        <taxon>Pseudomonadota</taxon>
        <taxon>Gammaproteobacteria</taxon>
        <taxon>Lysobacterales</taxon>
        <taxon>Lysobacteraceae</taxon>
        <taxon>Pseudomarimonas</taxon>
    </lineage>
</organism>
<name>A0ABT0GGV5_9GAMM</name>
<evidence type="ECO:0000313" key="2">
    <source>
        <dbReference type="Proteomes" id="UP001431449"/>
    </source>
</evidence>
<dbReference type="Proteomes" id="UP001431449">
    <property type="component" value="Unassembled WGS sequence"/>
</dbReference>
<protein>
    <submittedName>
        <fullName evidence="1">Uncharacterized protein</fullName>
    </submittedName>
</protein>
<reference evidence="1" key="1">
    <citation type="submission" date="2022-04" db="EMBL/GenBank/DDBJ databases">
        <title>Lysobacter sp. CAU 1642 isolated from sea sand.</title>
        <authorList>
            <person name="Kim W."/>
        </authorList>
    </citation>
    <scope>NUCLEOTIDE SEQUENCE</scope>
    <source>
        <strain evidence="1">CAU 1642</strain>
    </source>
</reference>
<evidence type="ECO:0000313" key="1">
    <source>
        <dbReference type="EMBL" id="MCK7593683.1"/>
    </source>
</evidence>
<comment type="caution">
    <text evidence="1">The sequence shown here is derived from an EMBL/GenBank/DDBJ whole genome shotgun (WGS) entry which is preliminary data.</text>
</comment>
<proteinExistence type="predicted"/>
<accession>A0ABT0GGV5</accession>